<keyword evidence="9" id="KW-1185">Reference proteome</keyword>
<keyword evidence="4" id="KW-0479">Metal-binding</keyword>
<evidence type="ECO:0000256" key="4">
    <source>
        <dbReference type="ARBA" id="ARBA00022723"/>
    </source>
</evidence>
<keyword evidence="3" id="KW-0004">4Fe-4S</keyword>
<name>A0A3N0HYR8_9FIRM</name>
<dbReference type="PANTHER" id="PTHR24960:SF79">
    <property type="entry name" value="PHOTOSYSTEM I IRON-SULFUR CENTER"/>
    <property type="match status" value="1"/>
</dbReference>
<dbReference type="PROSITE" id="PS00198">
    <property type="entry name" value="4FE4S_FER_1"/>
    <property type="match status" value="1"/>
</dbReference>
<dbReference type="Gene3D" id="3.30.70.20">
    <property type="match status" value="1"/>
</dbReference>
<dbReference type="SUPFAM" id="SSF54862">
    <property type="entry name" value="4Fe-4S ferredoxins"/>
    <property type="match status" value="1"/>
</dbReference>
<dbReference type="GO" id="GO:0046872">
    <property type="term" value="F:metal ion binding"/>
    <property type="evidence" value="ECO:0007669"/>
    <property type="project" value="UniProtKB-KW"/>
</dbReference>
<dbReference type="Gene3D" id="2.30.110.10">
    <property type="entry name" value="Electron Transport, Fmn-binding Protein, Chain A"/>
    <property type="match status" value="1"/>
</dbReference>
<gene>
    <name evidence="8" type="ORF">EDX97_10195</name>
</gene>
<proteinExistence type="predicted"/>
<dbReference type="EMBL" id="RJQC01000004">
    <property type="protein sequence ID" value="RNM29360.1"/>
    <property type="molecule type" value="Genomic_DNA"/>
</dbReference>
<evidence type="ECO:0000313" key="9">
    <source>
        <dbReference type="Proteomes" id="UP000276568"/>
    </source>
</evidence>
<accession>A0A3N0HYR8</accession>
<dbReference type="Proteomes" id="UP000276568">
    <property type="component" value="Unassembled WGS sequence"/>
</dbReference>
<dbReference type="AlphaFoldDB" id="A0A3N0HYR8"/>
<evidence type="ECO:0000256" key="2">
    <source>
        <dbReference type="ARBA" id="ARBA00003532"/>
    </source>
</evidence>
<dbReference type="RefSeq" id="WP_128521047.1">
    <property type="nucleotide sequence ID" value="NZ_JAQYEM010000071.1"/>
</dbReference>
<evidence type="ECO:0000256" key="3">
    <source>
        <dbReference type="ARBA" id="ARBA00022485"/>
    </source>
</evidence>
<comment type="caution">
    <text evidence="8">The sequence shown here is derived from an EMBL/GenBank/DDBJ whole genome shotgun (WGS) entry which is preliminary data.</text>
</comment>
<dbReference type="OrthoDB" id="9794954at2"/>
<dbReference type="InterPro" id="IPR050157">
    <property type="entry name" value="PSI_iron-sulfur_center"/>
</dbReference>
<comment type="cofactor">
    <cofactor evidence="1">
        <name>[4Fe-4S] cluster</name>
        <dbReference type="ChEBI" id="CHEBI:49883"/>
    </cofactor>
</comment>
<keyword evidence="6" id="KW-0411">Iron-sulfur</keyword>
<evidence type="ECO:0000313" key="8">
    <source>
        <dbReference type="EMBL" id="RNM29360.1"/>
    </source>
</evidence>
<dbReference type="InterPro" id="IPR012349">
    <property type="entry name" value="Split_barrel_FMN-bd"/>
</dbReference>
<comment type="function">
    <text evidence="2">Ferredoxins are iron-sulfur proteins that transfer electrons in a wide variety of metabolic reactions.</text>
</comment>
<evidence type="ECO:0000256" key="6">
    <source>
        <dbReference type="ARBA" id="ARBA00023014"/>
    </source>
</evidence>
<evidence type="ECO:0000259" key="7">
    <source>
        <dbReference type="PROSITE" id="PS51379"/>
    </source>
</evidence>
<dbReference type="GO" id="GO:0051539">
    <property type="term" value="F:4 iron, 4 sulfur cluster binding"/>
    <property type="evidence" value="ECO:0007669"/>
    <property type="project" value="UniProtKB-KW"/>
</dbReference>
<keyword evidence="5" id="KW-0408">Iron</keyword>
<dbReference type="Pfam" id="PF01243">
    <property type="entry name" value="PNPOx_N"/>
    <property type="match status" value="1"/>
</dbReference>
<evidence type="ECO:0000256" key="5">
    <source>
        <dbReference type="ARBA" id="ARBA00023004"/>
    </source>
</evidence>
<feature type="domain" description="4Fe-4S ferredoxin-type" evidence="7">
    <location>
        <begin position="145"/>
        <end position="174"/>
    </location>
</feature>
<dbReference type="InterPro" id="IPR017896">
    <property type="entry name" value="4Fe4S_Fe-S-bd"/>
</dbReference>
<protein>
    <submittedName>
        <fullName evidence="8">4Fe-4S dicluster domain-containing protein</fullName>
    </submittedName>
</protein>
<organism evidence="8 9">
    <name type="scientific">Absicoccus porci</name>
    <dbReference type="NCBI Taxonomy" id="2486576"/>
    <lineage>
        <taxon>Bacteria</taxon>
        <taxon>Bacillati</taxon>
        <taxon>Bacillota</taxon>
        <taxon>Erysipelotrichia</taxon>
        <taxon>Erysipelotrichales</taxon>
        <taxon>Erysipelotrichaceae</taxon>
        <taxon>Absicoccus</taxon>
    </lineage>
</organism>
<dbReference type="PROSITE" id="PS51379">
    <property type="entry name" value="4FE4S_FER_2"/>
    <property type="match status" value="2"/>
</dbReference>
<evidence type="ECO:0000256" key="1">
    <source>
        <dbReference type="ARBA" id="ARBA00001966"/>
    </source>
</evidence>
<reference evidence="8 9" key="1">
    <citation type="submission" date="2018-11" db="EMBL/GenBank/DDBJ databases">
        <title>Clostridium sp. nov., a member of the family Erysipelotrichaceae isolated from pig faeces.</title>
        <authorList>
            <person name="Chang Y.-H."/>
        </authorList>
    </citation>
    <scope>NUCLEOTIDE SEQUENCE [LARGE SCALE GENOMIC DNA]</scope>
    <source>
        <strain evidence="8 9">YH-panp20</strain>
    </source>
</reference>
<dbReference type="InterPro" id="IPR017900">
    <property type="entry name" value="4Fe4S_Fe_S_CS"/>
</dbReference>
<dbReference type="SUPFAM" id="SSF50475">
    <property type="entry name" value="FMN-binding split barrel"/>
    <property type="match status" value="1"/>
</dbReference>
<sequence length="202" mass="22903">METKDYLRILVEDIHSCVVATIDENGHPITRVIDMMLYDEKGVYFLTAKGKVFYEQLMNQKYISLSCVKGQKSISLSGHVRNIGHEKLDEIFEKNPYMKKIYPKDTRNILQVFILDKGEGQFFDISDPSYITRGLIQLGDVKTKPSGYFITSACIQCGKCLQVCPQQCIDCTVAPPAQIDQNRCLHCGQCEPICPVQAIVQR</sequence>
<feature type="domain" description="4Fe-4S ferredoxin-type" evidence="7">
    <location>
        <begin position="175"/>
        <end position="202"/>
    </location>
</feature>
<dbReference type="InterPro" id="IPR011576">
    <property type="entry name" value="Pyridox_Oxase_N"/>
</dbReference>
<dbReference type="PANTHER" id="PTHR24960">
    <property type="entry name" value="PHOTOSYSTEM I IRON-SULFUR CENTER-RELATED"/>
    <property type="match status" value="1"/>
</dbReference>
<dbReference type="Pfam" id="PF12838">
    <property type="entry name" value="Fer4_7"/>
    <property type="match status" value="1"/>
</dbReference>